<sequence>MESEDYSSLKVPIQMATQDSSFCKKEPQDPQESKSLFVTEESTERKLTGAKSPPIEHCSENLQDKLVADVKEVVLPLLKGETVCHTGQLKESLEPFDYNHKDVCGWKSRVASHHYQRAHTEEKPCSHQDCGKTCTASPGGHPGEKIRRSQKVFKCSQCGRDFRERSDLVLHQRDHTEEKPYRCDQCGKGFTRSSSLLIHREVHADEKPYKCDKCGKGFTRSSSLLIHHSVHTGEKPYQCYDCGKGFSQSSDLRIHLRVHTGEKPYHCGKCGKGFSQSSKLLIHQRVHTGEKPYECNKCGKGFSQSSNLHIHQRVHRKDPH</sequence>
<dbReference type="InterPro" id="IPR013087">
    <property type="entry name" value="Znf_C2H2_type"/>
</dbReference>
<feature type="domain" description="C2H2-type" evidence="13">
    <location>
        <begin position="237"/>
        <end position="264"/>
    </location>
</feature>
<feature type="domain" description="C2H2-type" evidence="13">
    <location>
        <begin position="181"/>
        <end position="208"/>
    </location>
</feature>
<dbReference type="InterPro" id="IPR036236">
    <property type="entry name" value="Znf_C2H2_sf"/>
</dbReference>
<accession>A0A8B9Y1C2</accession>
<protein>
    <recommendedName>
        <fullName evidence="10">Zinc finger protein 239</fullName>
    </recommendedName>
</protein>
<evidence type="ECO:0000313" key="14">
    <source>
        <dbReference type="Ensembl" id="ENSBGRP00000030241.1"/>
    </source>
</evidence>
<reference evidence="14" key="1">
    <citation type="submission" date="2019-05" db="EMBL/GenBank/DDBJ databases">
        <authorList>
            <person name="Zhang S."/>
            <person name="Liu J."/>
        </authorList>
    </citation>
    <scope>NUCLEOTIDE SEQUENCE [LARGE SCALE GENOMIC DNA]</scope>
</reference>
<feature type="compositionally biased region" description="Basic and acidic residues" evidence="12">
    <location>
        <begin position="22"/>
        <end position="32"/>
    </location>
</feature>
<keyword evidence="7" id="KW-0862">Zinc</keyword>
<reference evidence="14" key="2">
    <citation type="submission" date="2025-08" db="UniProtKB">
        <authorList>
            <consortium name="Ensembl"/>
        </authorList>
    </citation>
    <scope>IDENTIFICATION</scope>
</reference>
<dbReference type="PANTHER" id="PTHR23235">
    <property type="entry name" value="KRUEPPEL-LIKE TRANSCRIPTION FACTOR"/>
    <property type="match status" value="1"/>
</dbReference>
<reference evidence="14" key="3">
    <citation type="submission" date="2025-09" db="UniProtKB">
        <authorList>
            <consortium name="Ensembl"/>
        </authorList>
    </citation>
    <scope>IDENTIFICATION</scope>
</reference>
<dbReference type="Proteomes" id="UP000694520">
    <property type="component" value="Chromosome 27"/>
</dbReference>
<evidence type="ECO:0000256" key="6">
    <source>
        <dbReference type="ARBA" id="ARBA00022771"/>
    </source>
</evidence>
<evidence type="ECO:0000256" key="5">
    <source>
        <dbReference type="ARBA" id="ARBA00022737"/>
    </source>
</evidence>
<evidence type="ECO:0000256" key="1">
    <source>
        <dbReference type="ARBA" id="ARBA00003767"/>
    </source>
</evidence>
<evidence type="ECO:0000256" key="10">
    <source>
        <dbReference type="ARBA" id="ARBA00067269"/>
    </source>
</evidence>
<dbReference type="FunFam" id="3.30.160.60:FF:000029">
    <property type="entry name" value="GLI family zinc finger 4"/>
    <property type="match status" value="2"/>
</dbReference>
<dbReference type="GO" id="GO:0008270">
    <property type="term" value="F:zinc ion binding"/>
    <property type="evidence" value="ECO:0007669"/>
    <property type="project" value="UniProtKB-KW"/>
</dbReference>
<evidence type="ECO:0000256" key="11">
    <source>
        <dbReference type="PROSITE-ProRule" id="PRU00042"/>
    </source>
</evidence>
<dbReference type="SMART" id="SM00355">
    <property type="entry name" value="ZnF_C2H2"/>
    <property type="match status" value="6"/>
</dbReference>
<dbReference type="PANTHER" id="PTHR23235:SF142">
    <property type="entry name" value="ZINC FINGER PROTEIN 384"/>
    <property type="match status" value="1"/>
</dbReference>
<keyword evidence="5" id="KW-0677">Repeat</keyword>
<evidence type="ECO:0000256" key="2">
    <source>
        <dbReference type="ARBA" id="ARBA00004123"/>
    </source>
</evidence>
<dbReference type="Ensembl" id="ENSBGRT00000034994.1">
    <property type="protein sequence ID" value="ENSBGRP00000030241.1"/>
    <property type="gene ID" value="ENSBGRG00000019074.1"/>
</dbReference>
<gene>
    <name evidence="14" type="primary">ZNF239</name>
</gene>
<feature type="domain" description="C2H2-type" evidence="13">
    <location>
        <begin position="209"/>
        <end position="236"/>
    </location>
</feature>
<evidence type="ECO:0000256" key="7">
    <source>
        <dbReference type="ARBA" id="ARBA00022833"/>
    </source>
</evidence>
<dbReference type="FunFam" id="3.30.160.60:FF:001195">
    <property type="entry name" value="Zinc finger protein 239"/>
    <property type="match status" value="2"/>
</dbReference>
<dbReference type="Gene3D" id="3.30.160.60">
    <property type="entry name" value="Classic Zinc Finger"/>
    <property type="match status" value="6"/>
</dbReference>
<dbReference type="GeneTree" id="ENSGT00940000163366"/>
<keyword evidence="8" id="KW-0238">DNA-binding</keyword>
<keyword evidence="9" id="KW-0539">Nucleus</keyword>
<feature type="domain" description="C2H2-type" evidence="13">
    <location>
        <begin position="153"/>
        <end position="180"/>
    </location>
</feature>
<keyword evidence="6 11" id="KW-0863">Zinc-finger</keyword>
<feature type="region of interest" description="Disordered" evidence="12">
    <location>
        <begin position="19"/>
        <end position="54"/>
    </location>
</feature>
<evidence type="ECO:0000259" key="13">
    <source>
        <dbReference type="PROSITE" id="PS50157"/>
    </source>
</evidence>
<dbReference type="Pfam" id="PF00096">
    <property type="entry name" value="zf-C2H2"/>
    <property type="match status" value="6"/>
</dbReference>
<dbReference type="FunFam" id="3.30.160.60:FF:000902">
    <property type="entry name" value="Zinc finger protein 445"/>
    <property type="match status" value="1"/>
</dbReference>
<evidence type="ECO:0000256" key="12">
    <source>
        <dbReference type="SAM" id="MobiDB-lite"/>
    </source>
</evidence>
<dbReference type="PROSITE" id="PS00028">
    <property type="entry name" value="ZINC_FINGER_C2H2_1"/>
    <property type="match status" value="6"/>
</dbReference>
<dbReference type="SUPFAM" id="SSF57667">
    <property type="entry name" value="beta-beta-alpha zinc fingers"/>
    <property type="match status" value="4"/>
</dbReference>
<proteinExistence type="inferred from homology"/>
<dbReference type="PROSITE" id="PS50157">
    <property type="entry name" value="ZINC_FINGER_C2H2_2"/>
    <property type="match status" value="6"/>
</dbReference>
<organism evidence="14 15">
    <name type="scientific">Bos mutus grunniens</name>
    <name type="common">Wild yak</name>
    <name type="synonym">Bos grunniens</name>
    <dbReference type="NCBI Taxonomy" id="30521"/>
    <lineage>
        <taxon>Eukaryota</taxon>
        <taxon>Metazoa</taxon>
        <taxon>Chordata</taxon>
        <taxon>Craniata</taxon>
        <taxon>Vertebrata</taxon>
        <taxon>Euteleostomi</taxon>
        <taxon>Mammalia</taxon>
        <taxon>Eutheria</taxon>
        <taxon>Laurasiatheria</taxon>
        <taxon>Artiodactyla</taxon>
        <taxon>Ruminantia</taxon>
        <taxon>Pecora</taxon>
        <taxon>Bovidae</taxon>
        <taxon>Bovinae</taxon>
        <taxon>Bos</taxon>
    </lineage>
</organism>
<keyword evidence="4" id="KW-0479">Metal-binding</keyword>
<evidence type="ECO:0000256" key="8">
    <source>
        <dbReference type="ARBA" id="ARBA00023125"/>
    </source>
</evidence>
<dbReference type="GO" id="GO:0000978">
    <property type="term" value="F:RNA polymerase II cis-regulatory region sequence-specific DNA binding"/>
    <property type="evidence" value="ECO:0007669"/>
    <property type="project" value="Ensembl"/>
</dbReference>
<dbReference type="FunFam" id="3.30.160.60:FF:001158">
    <property type="entry name" value="zinc finger protein 22"/>
    <property type="match status" value="1"/>
</dbReference>
<comment type="subcellular location">
    <subcellularLocation>
        <location evidence="2">Nucleus</location>
    </subcellularLocation>
</comment>
<comment type="function">
    <text evidence="1">May be involved in transcriptional regulation.</text>
</comment>
<comment type="similarity">
    <text evidence="3">Belongs to the krueppel C2H2-type zinc-finger protein family.</text>
</comment>
<evidence type="ECO:0000313" key="15">
    <source>
        <dbReference type="Proteomes" id="UP000694520"/>
    </source>
</evidence>
<evidence type="ECO:0000256" key="3">
    <source>
        <dbReference type="ARBA" id="ARBA00006991"/>
    </source>
</evidence>
<evidence type="ECO:0000256" key="9">
    <source>
        <dbReference type="ARBA" id="ARBA00023242"/>
    </source>
</evidence>
<dbReference type="GO" id="GO:0005634">
    <property type="term" value="C:nucleus"/>
    <property type="evidence" value="ECO:0007669"/>
    <property type="project" value="UniProtKB-SubCell"/>
</dbReference>
<keyword evidence="15" id="KW-1185">Reference proteome</keyword>
<feature type="domain" description="C2H2-type" evidence="13">
    <location>
        <begin position="293"/>
        <end position="320"/>
    </location>
</feature>
<dbReference type="GO" id="GO:0001227">
    <property type="term" value="F:DNA-binding transcription repressor activity, RNA polymerase II-specific"/>
    <property type="evidence" value="ECO:0007669"/>
    <property type="project" value="Ensembl"/>
</dbReference>
<feature type="domain" description="C2H2-type" evidence="13">
    <location>
        <begin position="265"/>
        <end position="292"/>
    </location>
</feature>
<evidence type="ECO:0000256" key="4">
    <source>
        <dbReference type="ARBA" id="ARBA00022723"/>
    </source>
</evidence>
<name>A0A8B9Y1C2_BOSMU</name>
<dbReference type="AlphaFoldDB" id="A0A8B9Y1C2"/>